<dbReference type="OrthoDB" id="9862666at2"/>
<proteinExistence type="predicted"/>
<evidence type="ECO:0000313" key="1">
    <source>
        <dbReference type="EMBL" id="CAJ72611.1"/>
    </source>
</evidence>
<reference evidence="3" key="4">
    <citation type="submission" date="2017-10" db="EMBL/GenBank/DDBJ databases">
        <authorList>
            <person name="Frank J."/>
        </authorList>
    </citation>
    <scope>NUCLEOTIDE SEQUENCE [LARGE SCALE GENOMIC DNA]</scope>
</reference>
<keyword evidence="3" id="KW-1185">Reference proteome</keyword>
<organism evidence="1">
    <name type="scientific">Kuenenia stuttgartiensis</name>
    <dbReference type="NCBI Taxonomy" id="174633"/>
    <lineage>
        <taxon>Bacteria</taxon>
        <taxon>Pseudomonadati</taxon>
        <taxon>Planctomycetota</taxon>
        <taxon>Candidatus Brocadiia</taxon>
        <taxon>Candidatus Brocadiales</taxon>
        <taxon>Candidatus Brocadiaceae</taxon>
        <taxon>Candidatus Kuenenia</taxon>
    </lineage>
</organism>
<dbReference type="KEGG" id="kst:KSMBR1_1616"/>
<dbReference type="Proteomes" id="UP000221734">
    <property type="component" value="Chromosome Kuenenia_stuttgartiensis_MBR1"/>
</dbReference>
<protein>
    <submittedName>
        <fullName evidence="1">Uncharacterized protein</fullName>
    </submittedName>
</protein>
<reference evidence="1" key="1">
    <citation type="journal article" date="2006" name="Nature">
        <title>Deciphering the evolution and metabolism of an anammox bacterium from a community genome.</title>
        <authorList>
            <person name="Strous M."/>
            <person name="Pelletier E."/>
            <person name="Mangenot S."/>
            <person name="Rattei T."/>
            <person name="Lehner A."/>
            <person name="Taylor M.W."/>
            <person name="Horn M."/>
            <person name="Daims H."/>
            <person name="Bartol-Mavel D."/>
            <person name="Wincker P."/>
            <person name="Barbe V."/>
            <person name="Fonknechten N."/>
            <person name="Vallenet D."/>
            <person name="Segurens B."/>
            <person name="Schenowitz-Truong C."/>
            <person name="Medigue C."/>
            <person name="Collingro A."/>
            <person name="Snel B."/>
            <person name="Dutilh B.E."/>
            <person name="OpDenCamp H.J.M."/>
            <person name="vanDerDrift C."/>
            <person name="Cirpus I."/>
            <person name="vanDePas-Schoonen K.T."/>
            <person name="Harhangi H.R."/>
            <person name="vanNiftrik L."/>
            <person name="Schmid M."/>
            <person name="Keltjens J."/>
            <person name="vanDeVossenberg J."/>
            <person name="Kartal B."/>
            <person name="Meier H."/>
            <person name="Frishman D."/>
            <person name="Huynen M.A."/>
            <person name="Mewes H."/>
            <person name="Weissenbach J."/>
            <person name="Jetten M.S.M."/>
            <person name="Wagner M."/>
            <person name="LePaslier D."/>
        </authorList>
    </citation>
    <scope>NUCLEOTIDE SEQUENCE</scope>
</reference>
<name>Q1PZU5_KUEST</name>
<evidence type="ECO:0000313" key="2">
    <source>
        <dbReference type="EMBL" id="SOH04115.1"/>
    </source>
</evidence>
<dbReference type="RefSeq" id="WP_099324848.1">
    <property type="nucleotide sequence ID" value="NZ_LT934425.1"/>
</dbReference>
<dbReference type="AlphaFoldDB" id="Q1PZU5"/>
<reference evidence="1" key="2">
    <citation type="submission" date="2006-01" db="EMBL/GenBank/DDBJ databases">
        <authorList>
            <person name="Genoscope"/>
        </authorList>
    </citation>
    <scope>NUCLEOTIDE SEQUENCE</scope>
</reference>
<reference evidence="2" key="3">
    <citation type="submission" date="2017-10" db="EMBL/GenBank/DDBJ databases">
        <authorList>
            <person name="Banno H."/>
            <person name="Chua N.-H."/>
        </authorList>
    </citation>
    <scope>NUCLEOTIDE SEQUENCE [LARGE SCALE GENOMIC DNA]</scope>
    <source>
        <strain evidence="2">Kuenenia_mbr1_ru-nijmegen</strain>
    </source>
</reference>
<sequence>MKKIMIFLILMVIVAIPITIVFADDIEVFDRITEDLELGSVLVKAGEGITERYDIETLGNKIPHQILANVESGSWIFNLPTTAIVYLEPDDKADNIIEYWDVAFANTKKGKIVFYRTIVNNDVIDRDSYAWNLKIKCKLIRYK</sequence>
<evidence type="ECO:0000313" key="3">
    <source>
        <dbReference type="Proteomes" id="UP000221734"/>
    </source>
</evidence>
<dbReference type="EMBL" id="LT934425">
    <property type="protein sequence ID" value="SOH04115.1"/>
    <property type="molecule type" value="Genomic_DNA"/>
</dbReference>
<gene>
    <name evidence="2" type="ORF">KSMBR1_1616</name>
    <name evidence="1" type="ORF">kustd1866</name>
</gene>
<dbReference type="EMBL" id="CT573072">
    <property type="protein sequence ID" value="CAJ72611.1"/>
    <property type="molecule type" value="Genomic_DNA"/>
</dbReference>
<accession>Q1PZU5</accession>